<dbReference type="AlphaFoldDB" id="A0A0W0ULE1"/>
<dbReference type="RefSeq" id="WP_058450713.1">
    <property type="nucleotide sequence ID" value="NZ_CAAAJF010000001.1"/>
</dbReference>
<keyword evidence="4" id="KW-1185">Reference proteome</keyword>
<accession>A0A0W0ULE1</accession>
<evidence type="ECO:0000313" key="3">
    <source>
        <dbReference type="Proteomes" id="UP000054715"/>
    </source>
</evidence>
<organism evidence="1 3">
    <name type="scientific">Legionella jamestowniensis</name>
    <dbReference type="NCBI Taxonomy" id="455"/>
    <lineage>
        <taxon>Bacteria</taxon>
        <taxon>Pseudomonadati</taxon>
        <taxon>Pseudomonadota</taxon>
        <taxon>Gammaproteobacteria</taxon>
        <taxon>Legionellales</taxon>
        <taxon>Legionellaceae</taxon>
        <taxon>Legionella</taxon>
    </lineage>
</organism>
<gene>
    <name evidence="2" type="ORF">A8135_04150</name>
    <name evidence="1" type="ORF">Ljam_2915</name>
</gene>
<evidence type="ECO:0000313" key="4">
    <source>
        <dbReference type="Proteomes" id="UP000093336"/>
    </source>
</evidence>
<dbReference type="OrthoDB" id="5646854at2"/>
<dbReference type="Proteomes" id="UP000054715">
    <property type="component" value="Unassembled WGS sequence"/>
</dbReference>
<reference evidence="1 3" key="1">
    <citation type="submission" date="2015-11" db="EMBL/GenBank/DDBJ databases">
        <title>Genomic analysis of 38 Legionella species identifies large and diverse effector repertoires.</title>
        <authorList>
            <person name="Burstein D."/>
            <person name="Amaro F."/>
            <person name="Zusman T."/>
            <person name="Lifshitz Z."/>
            <person name="Cohen O."/>
            <person name="Gilbert J.A."/>
            <person name="Pupko T."/>
            <person name="Shuman H.A."/>
            <person name="Segal G."/>
        </authorList>
    </citation>
    <scope>NUCLEOTIDE SEQUENCE [LARGE SCALE GENOMIC DNA]</scope>
    <source>
        <strain evidence="1 3">JA-26-G1-E2</strain>
    </source>
</reference>
<dbReference type="PATRIC" id="fig|455.5.peg.3062"/>
<comment type="caution">
    <text evidence="1">The sequence shown here is derived from an EMBL/GenBank/DDBJ whole genome shotgun (WGS) entry which is preliminary data.</text>
</comment>
<reference evidence="2 4" key="2">
    <citation type="submission" date="2016-05" db="EMBL/GenBank/DDBJ databases">
        <authorList>
            <person name="Prochazka B."/>
            <person name="Indra A."/>
            <person name="Hasenberger P."/>
            <person name="Blaschitz M."/>
            <person name="Wagner L."/>
            <person name="Wewalka G."/>
            <person name="Sorschag S."/>
            <person name="Schmid D."/>
            <person name="Ruppitsch W."/>
        </authorList>
    </citation>
    <scope>NUCLEOTIDE SEQUENCE [LARGE SCALE GENOMIC DNA]</scope>
    <source>
        <strain evidence="2 4">974010_12</strain>
    </source>
</reference>
<name>A0A0W0ULE1_9GAMM</name>
<dbReference type="Proteomes" id="UP000093336">
    <property type="component" value="Unassembled WGS sequence"/>
</dbReference>
<sequence>MKFKGQFENRYNEFWNNQIVLSYKQIKNSYKQPGFFTIDNTIDQANAVHHYCDGVVSILRNLSRQFPFFTDKERVGSYFNQTKEVVISDLNKFKTHIKNPMVLSEIEYTLAVLDTITPQEAIQETDSADEMRNEWEEMMETFDKEHSLGSLFTHSRASAALFDQEEDEEISKFLNS</sequence>
<protein>
    <submittedName>
        <fullName evidence="1">Bile acid beta-glucosidase</fullName>
    </submittedName>
</protein>
<evidence type="ECO:0000313" key="2">
    <source>
        <dbReference type="EMBL" id="OCH96842.1"/>
    </source>
</evidence>
<dbReference type="EMBL" id="LYOZ01000052">
    <property type="protein sequence ID" value="OCH96842.1"/>
    <property type="molecule type" value="Genomic_DNA"/>
</dbReference>
<evidence type="ECO:0000313" key="1">
    <source>
        <dbReference type="EMBL" id="KTD08720.1"/>
    </source>
</evidence>
<dbReference type="EMBL" id="LNYG01000013">
    <property type="protein sequence ID" value="KTD08720.1"/>
    <property type="molecule type" value="Genomic_DNA"/>
</dbReference>
<proteinExistence type="predicted"/>